<feature type="transmembrane region" description="Helical" evidence="2">
    <location>
        <begin position="69"/>
        <end position="86"/>
    </location>
</feature>
<feature type="transmembrane region" description="Helical" evidence="2">
    <location>
        <begin position="92"/>
        <end position="109"/>
    </location>
</feature>
<keyword evidence="2" id="KW-0472">Membrane</keyword>
<proteinExistence type="predicted"/>
<evidence type="ECO:0000313" key="4">
    <source>
        <dbReference type="Proteomes" id="UP001596512"/>
    </source>
</evidence>
<keyword evidence="2" id="KW-0812">Transmembrane</keyword>
<comment type="caution">
    <text evidence="3">The sequence shown here is derived from an EMBL/GenBank/DDBJ whole genome shotgun (WGS) entry which is preliminary data.</text>
</comment>
<dbReference type="EMBL" id="JBHTEY010000004">
    <property type="protein sequence ID" value="MFC7617209.1"/>
    <property type="molecule type" value="Genomic_DNA"/>
</dbReference>
<feature type="transmembrane region" description="Helical" evidence="2">
    <location>
        <begin position="158"/>
        <end position="179"/>
    </location>
</feature>
<keyword evidence="2" id="KW-1133">Transmembrane helix</keyword>
<name>A0ABW2TV44_9PSEU</name>
<reference evidence="4" key="1">
    <citation type="journal article" date="2019" name="Int. J. Syst. Evol. Microbiol.">
        <title>The Global Catalogue of Microorganisms (GCM) 10K type strain sequencing project: providing services to taxonomists for standard genome sequencing and annotation.</title>
        <authorList>
            <consortium name="The Broad Institute Genomics Platform"/>
            <consortium name="The Broad Institute Genome Sequencing Center for Infectious Disease"/>
            <person name="Wu L."/>
            <person name="Ma J."/>
        </authorList>
    </citation>
    <scope>NUCLEOTIDE SEQUENCE [LARGE SCALE GENOMIC DNA]</scope>
    <source>
        <strain evidence="4">JCM 17695</strain>
    </source>
</reference>
<protein>
    <submittedName>
        <fullName evidence="3">Acyl carrier protein</fullName>
    </submittedName>
</protein>
<evidence type="ECO:0000313" key="3">
    <source>
        <dbReference type="EMBL" id="MFC7617209.1"/>
    </source>
</evidence>
<feature type="transmembrane region" description="Helical" evidence="2">
    <location>
        <begin position="191"/>
        <end position="208"/>
    </location>
</feature>
<feature type="region of interest" description="Disordered" evidence="1">
    <location>
        <begin position="270"/>
        <end position="289"/>
    </location>
</feature>
<feature type="transmembrane region" description="Helical" evidence="2">
    <location>
        <begin position="214"/>
        <end position="235"/>
    </location>
</feature>
<keyword evidence="4" id="KW-1185">Reference proteome</keyword>
<feature type="compositionally biased region" description="Low complexity" evidence="1">
    <location>
        <begin position="368"/>
        <end position="408"/>
    </location>
</feature>
<sequence>MFEDALGAPVPDDATFVALGGDSLTYVRTSVALERLVGTLPEDWPRMTVAALESLRRPPRRLPRVETDIVLRAVAIVTVVASHVGIGGVLGGAHLLLAIAGWNFARFLLPGTGTRIARSAALVAAPAFAWLVFRWFAADDVTVVHLVFADNFVYTGAIGYWFVEVLLHALLVLALLFAIPAVRRWERAHGFAFALAALAAAYALRLAFVDDQVFFDRNLTTVGAVWFFPLGWLAYRARTPAQKRLVLGIALVLITGNFGDLPRGGVHRGRARAAARGAPPAGAPAAGRGVQPRRVLVALHLPDALRGVPVVGAAPAGGRRRRGVRAGRGAVLAGGTAGRSDGRARGRGPRWEPTGRREDSPRCRCTVSTSPARRSGSASRSSCTRAAAGPRARPCAASRSSCSPPGARSRARSARPR</sequence>
<accession>A0ABW2TV44</accession>
<feature type="compositionally biased region" description="Basic and acidic residues" evidence="1">
    <location>
        <begin position="340"/>
        <end position="362"/>
    </location>
</feature>
<dbReference type="Proteomes" id="UP001596512">
    <property type="component" value="Unassembled WGS sequence"/>
</dbReference>
<feature type="transmembrane region" description="Helical" evidence="2">
    <location>
        <begin position="121"/>
        <end position="138"/>
    </location>
</feature>
<evidence type="ECO:0000256" key="2">
    <source>
        <dbReference type="SAM" id="Phobius"/>
    </source>
</evidence>
<gene>
    <name evidence="3" type="ORF">ACFQV2_31105</name>
</gene>
<feature type="compositionally biased region" description="Low complexity" evidence="1">
    <location>
        <begin position="274"/>
        <end position="289"/>
    </location>
</feature>
<feature type="region of interest" description="Disordered" evidence="1">
    <location>
        <begin position="312"/>
        <end position="417"/>
    </location>
</feature>
<organism evidence="3 4">
    <name type="scientific">Actinokineospora soli</name>
    <dbReference type="NCBI Taxonomy" id="1048753"/>
    <lineage>
        <taxon>Bacteria</taxon>
        <taxon>Bacillati</taxon>
        <taxon>Actinomycetota</taxon>
        <taxon>Actinomycetes</taxon>
        <taxon>Pseudonocardiales</taxon>
        <taxon>Pseudonocardiaceae</taxon>
        <taxon>Actinokineospora</taxon>
    </lineage>
</organism>
<evidence type="ECO:0000256" key="1">
    <source>
        <dbReference type="SAM" id="MobiDB-lite"/>
    </source>
</evidence>